<dbReference type="PANTHER" id="PTHR34591">
    <property type="entry name" value="OS03G0653100 PROTEIN-RELATED"/>
    <property type="match status" value="1"/>
</dbReference>
<evidence type="ECO:0008006" key="3">
    <source>
        <dbReference type="Google" id="ProtNLM"/>
    </source>
</evidence>
<reference evidence="1" key="1">
    <citation type="submission" date="2020-10" db="EMBL/GenBank/DDBJ databases">
        <authorList>
            <person name="Han B."/>
            <person name="Lu T."/>
            <person name="Zhao Q."/>
            <person name="Huang X."/>
            <person name="Zhao Y."/>
        </authorList>
    </citation>
    <scope>NUCLEOTIDE SEQUENCE</scope>
</reference>
<accession>A0A811QIT8</accession>
<organism evidence="1 2">
    <name type="scientific">Miscanthus lutarioriparius</name>
    <dbReference type="NCBI Taxonomy" id="422564"/>
    <lineage>
        <taxon>Eukaryota</taxon>
        <taxon>Viridiplantae</taxon>
        <taxon>Streptophyta</taxon>
        <taxon>Embryophyta</taxon>
        <taxon>Tracheophyta</taxon>
        <taxon>Spermatophyta</taxon>
        <taxon>Magnoliopsida</taxon>
        <taxon>Liliopsida</taxon>
        <taxon>Poales</taxon>
        <taxon>Poaceae</taxon>
        <taxon>PACMAD clade</taxon>
        <taxon>Panicoideae</taxon>
        <taxon>Andropogonodae</taxon>
        <taxon>Andropogoneae</taxon>
        <taxon>Saccharinae</taxon>
        <taxon>Miscanthus</taxon>
    </lineage>
</organism>
<name>A0A811QIT8_9POAL</name>
<dbReference type="Proteomes" id="UP000604825">
    <property type="component" value="Unassembled WGS sequence"/>
</dbReference>
<gene>
    <name evidence="1" type="ORF">NCGR_LOCUS44226</name>
</gene>
<keyword evidence="2" id="KW-1185">Reference proteome</keyword>
<protein>
    <recommendedName>
        <fullName evidence="3">F-box domain-containing protein</fullName>
    </recommendedName>
</protein>
<evidence type="ECO:0000313" key="2">
    <source>
        <dbReference type="Proteomes" id="UP000604825"/>
    </source>
</evidence>
<comment type="caution">
    <text evidence="1">The sequence shown here is derived from an EMBL/GenBank/DDBJ whole genome shotgun (WGS) entry which is preliminary data.</text>
</comment>
<proteinExistence type="predicted"/>
<sequence length="89" mass="9736">MDMNADGGGGGGIDALPGDIFIEVLRRLRVHSLARLVASFVCNPTTERWALLPPPPTWWPHGHKGLFLAFDPAVSLEYEVLLLPVPPPR</sequence>
<evidence type="ECO:0000313" key="1">
    <source>
        <dbReference type="EMBL" id="CAD6260802.1"/>
    </source>
</evidence>
<dbReference type="AlphaFoldDB" id="A0A811QIT8"/>
<dbReference type="EMBL" id="CAJGYO010000011">
    <property type="protein sequence ID" value="CAD6260802.1"/>
    <property type="molecule type" value="Genomic_DNA"/>
</dbReference>
<dbReference type="PANTHER" id="PTHR34591:SF53">
    <property type="entry name" value="F-BOX DOMAIN-CONTAINING PROTEIN"/>
    <property type="match status" value="1"/>
</dbReference>